<gene>
    <name evidence="1" type="ORF">H9L16_12710</name>
</gene>
<reference evidence="1 2" key="1">
    <citation type="submission" date="2020-08" db="EMBL/GenBank/DDBJ databases">
        <title>Genome sequence of Thermomonas carbonis KCTC 42013T.</title>
        <authorList>
            <person name="Hyun D.-W."/>
            <person name="Bae J.-W."/>
        </authorList>
    </citation>
    <scope>NUCLEOTIDE SEQUENCE [LARGE SCALE GENOMIC DNA]</scope>
    <source>
        <strain evidence="1 2">KCTC 42013</strain>
    </source>
</reference>
<dbReference type="EMBL" id="CP060719">
    <property type="protein sequence ID" value="QNN69523.1"/>
    <property type="molecule type" value="Genomic_DNA"/>
</dbReference>
<protein>
    <submittedName>
        <fullName evidence="1">DUF2939 domain-containing protein</fullName>
    </submittedName>
</protein>
<dbReference type="InterPro" id="IPR021330">
    <property type="entry name" value="DUF2939"/>
</dbReference>
<dbReference type="AlphaFoldDB" id="A0A7G9SNU8"/>
<dbReference type="KEGG" id="tcn:H9L16_12710"/>
<accession>A0A7G9SNU8</accession>
<evidence type="ECO:0000313" key="1">
    <source>
        <dbReference type="EMBL" id="QNN69523.1"/>
    </source>
</evidence>
<sequence>MNKKTKWLLAIAALLLLALLAFVAAGPWLAINGIRNVVASGNYGELWRFVDFDRLRENVRPQIQERIARGILERAGTGHTGTALTGVTELISKPAIDAMVSPVGVATLLRGNALARQVTGDKDPDGKARAADPLKDAKTGYVSASLFTATVHNDDGKPVVFEFSRTGLSWKLTGIDLPED</sequence>
<dbReference type="RefSeq" id="WP_187552041.1">
    <property type="nucleotide sequence ID" value="NZ_BMZL01000001.1"/>
</dbReference>
<keyword evidence="2" id="KW-1185">Reference proteome</keyword>
<evidence type="ECO:0000313" key="2">
    <source>
        <dbReference type="Proteomes" id="UP000515804"/>
    </source>
</evidence>
<organism evidence="1 2">
    <name type="scientific">Thermomonas carbonis</name>
    <dbReference type="NCBI Taxonomy" id="1463158"/>
    <lineage>
        <taxon>Bacteria</taxon>
        <taxon>Pseudomonadati</taxon>
        <taxon>Pseudomonadota</taxon>
        <taxon>Gammaproteobacteria</taxon>
        <taxon>Lysobacterales</taxon>
        <taxon>Lysobacteraceae</taxon>
        <taxon>Thermomonas</taxon>
    </lineage>
</organism>
<name>A0A7G9SNU8_9GAMM</name>
<proteinExistence type="predicted"/>
<dbReference type="Proteomes" id="UP000515804">
    <property type="component" value="Chromosome"/>
</dbReference>
<dbReference type="Pfam" id="PF11159">
    <property type="entry name" value="DUF2939"/>
    <property type="match status" value="1"/>
</dbReference>